<dbReference type="PROSITE" id="PS50110">
    <property type="entry name" value="RESPONSE_REGULATORY"/>
    <property type="match status" value="1"/>
</dbReference>
<reference evidence="5 6" key="1">
    <citation type="journal article" date="2020" name="Arch. Microbiol.">
        <title>Bradyrhizobium uaiense sp. nov., a new highly efficient cowpea symbiont.</title>
        <authorList>
            <person name="Cabral Michel D."/>
            <person name="Azarias Guimaraes A."/>
            <person name="Martins da Costa E."/>
            <person name="Soares de Carvalho T."/>
            <person name="Balsanelli E."/>
            <person name="Willems A."/>
            <person name="Maltempi de Souza E."/>
            <person name="de Souza Moreira F.M."/>
        </authorList>
    </citation>
    <scope>NUCLEOTIDE SEQUENCE [LARGE SCALE GENOMIC DNA]</scope>
    <source>
        <strain evidence="5 6">UFLA 03-164</strain>
    </source>
</reference>
<organism evidence="5 6">
    <name type="scientific">Bradyrhizobium uaiense</name>
    <dbReference type="NCBI Taxonomy" id="2594946"/>
    <lineage>
        <taxon>Bacteria</taxon>
        <taxon>Pseudomonadati</taxon>
        <taxon>Pseudomonadota</taxon>
        <taxon>Alphaproteobacteria</taxon>
        <taxon>Hyphomicrobiales</taxon>
        <taxon>Nitrobacteraceae</taxon>
        <taxon>Bradyrhizobium</taxon>
    </lineage>
</organism>
<keyword evidence="6" id="KW-1185">Reference proteome</keyword>
<accession>A0A6P1B8G3</accession>
<name>A0A6P1B8G3_9BRAD</name>
<keyword evidence="2" id="KW-0902">Two-component regulatory system</keyword>
<dbReference type="InterPro" id="IPR001789">
    <property type="entry name" value="Sig_transdc_resp-reg_receiver"/>
</dbReference>
<evidence type="ECO:0000259" key="4">
    <source>
        <dbReference type="PROSITE" id="PS50110"/>
    </source>
</evidence>
<proteinExistence type="predicted"/>
<feature type="domain" description="Response regulatory" evidence="4">
    <location>
        <begin position="3"/>
        <end position="120"/>
    </location>
</feature>
<dbReference type="PANTHER" id="PTHR45339:SF1">
    <property type="entry name" value="HYBRID SIGNAL TRANSDUCTION HISTIDINE KINASE J"/>
    <property type="match status" value="1"/>
</dbReference>
<comment type="caution">
    <text evidence="5">The sequence shown here is derived from an EMBL/GenBank/DDBJ whole genome shotgun (WGS) entry which is preliminary data.</text>
</comment>
<dbReference type="Proteomes" id="UP000468531">
    <property type="component" value="Unassembled WGS sequence"/>
</dbReference>
<dbReference type="SUPFAM" id="SSF52172">
    <property type="entry name" value="CheY-like"/>
    <property type="match status" value="1"/>
</dbReference>
<sequence length="124" mass="13926">MPKILYAEDNEDNIYLIRMRFNLLDAYQLLVAEDGESAIAVARAERPDLILMDLGLPVVDGWEATRRLKTDPATRAIPIIALSAHALAGAREKALAAGCDEFDTKPVEFDRLLAKIEHILRERR</sequence>
<evidence type="ECO:0000256" key="3">
    <source>
        <dbReference type="PROSITE-ProRule" id="PRU00169"/>
    </source>
</evidence>
<dbReference type="GO" id="GO:0000160">
    <property type="term" value="P:phosphorelay signal transduction system"/>
    <property type="evidence" value="ECO:0007669"/>
    <property type="project" value="UniProtKB-KW"/>
</dbReference>
<feature type="modified residue" description="4-aspartylphosphate" evidence="3">
    <location>
        <position position="53"/>
    </location>
</feature>
<dbReference type="EMBL" id="VKHP01000005">
    <property type="protein sequence ID" value="NEU94705.1"/>
    <property type="molecule type" value="Genomic_DNA"/>
</dbReference>
<keyword evidence="1 3" id="KW-0597">Phosphoprotein</keyword>
<evidence type="ECO:0000313" key="5">
    <source>
        <dbReference type="EMBL" id="NEU94705.1"/>
    </source>
</evidence>
<evidence type="ECO:0000313" key="6">
    <source>
        <dbReference type="Proteomes" id="UP000468531"/>
    </source>
</evidence>
<evidence type="ECO:0000256" key="1">
    <source>
        <dbReference type="ARBA" id="ARBA00022553"/>
    </source>
</evidence>
<dbReference type="AlphaFoldDB" id="A0A6P1B8G3"/>
<protein>
    <submittedName>
        <fullName evidence="5">Response regulator</fullName>
    </submittedName>
</protein>
<dbReference type="PANTHER" id="PTHR45339">
    <property type="entry name" value="HYBRID SIGNAL TRANSDUCTION HISTIDINE KINASE J"/>
    <property type="match status" value="1"/>
</dbReference>
<gene>
    <name evidence="5" type="ORF">FNJ47_02385</name>
</gene>
<dbReference type="InterPro" id="IPR011006">
    <property type="entry name" value="CheY-like_superfamily"/>
</dbReference>
<dbReference type="Pfam" id="PF00072">
    <property type="entry name" value="Response_reg"/>
    <property type="match status" value="1"/>
</dbReference>
<dbReference type="Gene3D" id="3.40.50.2300">
    <property type="match status" value="1"/>
</dbReference>
<dbReference type="SMART" id="SM00448">
    <property type="entry name" value="REC"/>
    <property type="match status" value="1"/>
</dbReference>
<evidence type="ECO:0000256" key="2">
    <source>
        <dbReference type="ARBA" id="ARBA00023012"/>
    </source>
</evidence>